<gene>
    <name evidence="3" type="ORF">SAMN04488050_101147</name>
</gene>
<dbReference type="RefSeq" id="WP_092426546.1">
    <property type="nucleotide sequence ID" value="NZ_FNCL01000008.1"/>
</dbReference>
<dbReference type="InterPro" id="IPR002765">
    <property type="entry name" value="UPF0145_YbjQ-like"/>
</dbReference>
<reference evidence="4" key="1">
    <citation type="submission" date="2016-10" db="EMBL/GenBank/DDBJ databases">
        <authorList>
            <person name="Varghese N."/>
            <person name="Submissions S."/>
        </authorList>
    </citation>
    <scope>NUCLEOTIDE SEQUENCE [LARGE SCALE GENOMIC DNA]</scope>
    <source>
        <strain evidence="4">DSM 26894</strain>
    </source>
</reference>
<dbReference type="EMBL" id="FOZW01000001">
    <property type="protein sequence ID" value="SFS32320.1"/>
    <property type="molecule type" value="Genomic_DNA"/>
</dbReference>
<name>A0A1I6NWP7_9RHOB</name>
<dbReference type="AlphaFoldDB" id="A0A1I6NWP7"/>
<dbReference type="Gene3D" id="3.30.110.70">
    <property type="entry name" value="Hypothetical protein apc22750. Chain B"/>
    <property type="match status" value="1"/>
</dbReference>
<evidence type="ECO:0000256" key="2">
    <source>
        <dbReference type="HAMAP-Rule" id="MF_00338"/>
    </source>
</evidence>
<evidence type="ECO:0000256" key="1">
    <source>
        <dbReference type="ARBA" id="ARBA00010751"/>
    </source>
</evidence>
<dbReference type="Pfam" id="PF01906">
    <property type="entry name" value="YbjQ_1"/>
    <property type="match status" value="1"/>
</dbReference>
<evidence type="ECO:0000313" key="3">
    <source>
        <dbReference type="EMBL" id="SFS32320.1"/>
    </source>
</evidence>
<comment type="similarity">
    <text evidence="1 2">Belongs to the UPF0145 family.</text>
</comment>
<proteinExistence type="inferred from homology"/>
<dbReference type="HAMAP" id="MF_00338">
    <property type="entry name" value="UPF0145"/>
    <property type="match status" value="1"/>
</dbReference>
<keyword evidence="4" id="KW-1185">Reference proteome</keyword>
<accession>A0A1I6NWP7</accession>
<dbReference type="STRING" id="311180.SAMN04488050_101147"/>
<dbReference type="SUPFAM" id="SSF117782">
    <property type="entry name" value="YbjQ-like"/>
    <property type="match status" value="1"/>
</dbReference>
<protein>
    <recommendedName>
        <fullName evidence="2">UPF0145 protein SAMN04488050_101147</fullName>
    </recommendedName>
</protein>
<dbReference type="PANTHER" id="PTHR34068:SF1">
    <property type="entry name" value="UPF0145 PROTEIN YBJQ"/>
    <property type="match status" value="1"/>
</dbReference>
<dbReference type="Proteomes" id="UP000199392">
    <property type="component" value="Unassembled WGS sequence"/>
</dbReference>
<dbReference type="InterPro" id="IPR035439">
    <property type="entry name" value="UPF0145_dom_sf"/>
</dbReference>
<organism evidence="3 4">
    <name type="scientific">Alloyangia pacifica</name>
    <dbReference type="NCBI Taxonomy" id="311180"/>
    <lineage>
        <taxon>Bacteria</taxon>
        <taxon>Pseudomonadati</taxon>
        <taxon>Pseudomonadota</taxon>
        <taxon>Alphaproteobacteria</taxon>
        <taxon>Rhodobacterales</taxon>
        <taxon>Roseobacteraceae</taxon>
        <taxon>Alloyangia</taxon>
    </lineage>
</organism>
<dbReference type="OrthoDB" id="9796448at2"/>
<sequence>MIVTTTPNVEGHRITSYKGVVVGEAIMGANVVRDLFARVTDVIGGRSGAYETKLQDAREVAMRELRERAIALGANAVVGVDLDYEVVGDSMLMVSVSGTAVVITP</sequence>
<dbReference type="PANTHER" id="PTHR34068">
    <property type="entry name" value="UPF0145 PROTEIN YBJQ"/>
    <property type="match status" value="1"/>
</dbReference>
<evidence type="ECO:0000313" key="4">
    <source>
        <dbReference type="Proteomes" id="UP000199392"/>
    </source>
</evidence>